<comment type="caution">
    <text evidence="3">The sequence shown here is derived from an EMBL/GenBank/DDBJ whole genome shotgun (WGS) entry which is preliminary data.</text>
</comment>
<keyword evidence="1" id="KW-1133">Transmembrane helix</keyword>
<feature type="domain" description="Hydrazine synthase alpha subunit middle" evidence="2">
    <location>
        <begin position="501"/>
        <end position="604"/>
    </location>
</feature>
<dbReference type="InterPro" id="IPR040698">
    <property type="entry name" value="HZS_alpha_mid"/>
</dbReference>
<evidence type="ECO:0000256" key="1">
    <source>
        <dbReference type="SAM" id="Phobius"/>
    </source>
</evidence>
<name>A0ABS6S2I8_9BACT</name>
<accession>A0ABS6S2I8</accession>
<evidence type="ECO:0000313" key="3">
    <source>
        <dbReference type="EMBL" id="MBV6343041.1"/>
    </source>
</evidence>
<dbReference type="InterPro" id="IPR011659">
    <property type="entry name" value="WD40"/>
</dbReference>
<feature type="transmembrane region" description="Helical" evidence="1">
    <location>
        <begin position="23"/>
        <end position="43"/>
    </location>
</feature>
<protein>
    <recommendedName>
        <fullName evidence="2">Hydrazine synthase alpha subunit middle domain-containing protein</fullName>
    </recommendedName>
</protein>
<organism evidence="3 4">
    <name type="scientific">Candidatus Magnetobacterium casense</name>
    <dbReference type="NCBI Taxonomy" id="1455061"/>
    <lineage>
        <taxon>Bacteria</taxon>
        <taxon>Pseudomonadati</taxon>
        <taxon>Nitrospirota</taxon>
        <taxon>Thermodesulfovibrionia</taxon>
        <taxon>Thermodesulfovibrionales</taxon>
        <taxon>Candidatus Magnetobacteriaceae</taxon>
        <taxon>Candidatus Magnetobacterium</taxon>
    </lineage>
</organism>
<evidence type="ECO:0000259" key="2">
    <source>
        <dbReference type="Pfam" id="PF18582"/>
    </source>
</evidence>
<keyword evidence="4" id="KW-1185">Reference proteome</keyword>
<gene>
    <name evidence="3" type="ORF">HWQ67_15785</name>
</gene>
<keyword evidence="1" id="KW-0472">Membrane</keyword>
<dbReference type="EMBL" id="JABXWD010000423">
    <property type="protein sequence ID" value="MBV6343041.1"/>
    <property type="molecule type" value="Genomic_DNA"/>
</dbReference>
<keyword evidence="1" id="KW-0812">Transmembrane</keyword>
<dbReference type="Pfam" id="PF18582">
    <property type="entry name" value="HZS_alpha"/>
    <property type="match status" value="1"/>
</dbReference>
<reference evidence="3 4" key="1">
    <citation type="journal article" date="2020" name="J Geophys Res Biogeosci">
        <title>Magnetotaxis as an Adaptation to Enable Bacterial Shuttling of Microbial Sulfur and Sulfur Cycling Across Aquatic Oxic#Anoxic Interfaces.</title>
        <authorList>
            <person name="Li J."/>
            <person name="Liu P."/>
            <person name="Wang J."/>
            <person name="Roberts A.P."/>
            <person name="Pan Y."/>
        </authorList>
    </citation>
    <scope>NUCLEOTIDE SEQUENCE [LARGE SCALE GENOMIC DNA]</scope>
    <source>
        <strain evidence="3 4">MYR-1_YQ</strain>
    </source>
</reference>
<sequence>MVIGLKSIFKVKGECQQMGKRKIGAIMASAFVAGALVCGNLFASNQVMMGGSQQGKANWGDYSGMSKEVQGPVEAILFTQSPRTAKGDPYQSYPHYVSEGSRIVSYNLKTRELKVLTGDFASAFDPCTYWDGKKFAFAGIHKKGGGCQIWEMNVDGSGVRQMTDYKGTCRAPIYYAAGSIEEGKGRIIWRDRYFEGDWKEHGSVEKTGFIIFAGSPDGVRDEFHNPYAYNLFRLDTQGGQVTQRITGHVLSGIEFPHLNTSIDQITYNVSSNFDPALTPDGNILFSSVQANGSRADGQGRVMLCVDNWDGAYPRPIYGNCDGEIGGACGRSQAKITFGDRKLVYVESPYMNWGVGQLAAVSWDAPFNKTYEKLSKNDGGLYRSPYPLPDDRMLVSYAERGDFGIYWFDFKAGKAGESVYNDTEWNDHQPAPVYIKYKPRWINTFTAGKNFGVTTVTYQPFDQVTVEGYPHSWATWISFDTTLTDIPVGPYPSQRAKEMKHGDIKAVRIVEGVRCVEPEESRFLVGAGKHLLGSCRSSSNSGTAFQQRRIIGYQNVEDDGSVVTSQTADTPYYIQILDDKGMSVQSGLAWAYLRPYHGRICSGCHYGSYRGRAFKNLHSKALYNWWYDDRSHYDSPFAFGYLKFDKAGVYQGVRHGEDVVVPSDIYYGGPSGTTSQPVEGLTDDKRRTVDFRRDIQPIIDAKCAGCHNAGNPPDLTGGAELVGVDGVAAFSRAYNSLLEAQRGKDVNIGGKYVNPSAAINSLLVWRLYEEELSSFKPRENVFPVEGRVLHDKFLTQDERYLIVEWIDIGAQWDNIQGPDFYPGYHGR</sequence>
<dbReference type="Proteomes" id="UP001196980">
    <property type="component" value="Unassembled WGS sequence"/>
</dbReference>
<proteinExistence type="predicted"/>
<dbReference type="Pfam" id="PF07676">
    <property type="entry name" value="PD40"/>
    <property type="match status" value="1"/>
</dbReference>
<evidence type="ECO:0000313" key="4">
    <source>
        <dbReference type="Proteomes" id="UP001196980"/>
    </source>
</evidence>
<dbReference type="RefSeq" id="WP_218253646.1">
    <property type="nucleotide sequence ID" value="NZ_JABXWD010000423.1"/>
</dbReference>